<comment type="caution">
    <text evidence="2">The sequence shown here is derived from an EMBL/GenBank/DDBJ whole genome shotgun (WGS) entry which is preliminary data.</text>
</comment>
<protein>
    <submittedName>
        <fullName evidence="2">Uncharacterized protein</fullName>
    </submittedName>
</protein>
<dbReference type="AlphaFoldDB" id="A0A2N5X2E9"/>
<evidence type="ECO:0000313" key="3">
    <source>
        <dbReference type="Proteomes" id="UP000235005"/>
    </source>
</evidence>
<feature type="transmembrane region" description="Helical" evidence="1">
    <location>
        <begin position="45"/>
        <end position="65"/>
    </location>
</feature>
<dbReference type="EMBL" id="PKUS01000012">
    <property type="protein sequence ID" value="PLW68630.1"/>
    <property type="molecule type" value="Genomic_DNA"/>
</dbReference>
<keyword evidence="1" id="KW-1133">Transmembrane helix</keyword>
<feature type="transmembrane region" description="Helical" evidence="1">
    <location>
        <begin position="111"/>
        <end position="130"/>
    </location>
</feature>
<feature type="transmembrane region" description="Helical" evidence="1">
    <location>
        <begin position="265"/>
        <end position="291"/>
    </location>
</feature>
<accession>A0A2N5X2E9</accession>
<feature type="transmembrane region" description="Helical" evidence="1">
    <location>
        <begin position="85"/>
        <end position="105"/>
    </location>
</feature>
<proteinExistence type="predicted"/>
<dbReference type="OrthoDB" id="8533047at2"/>
<sequence length="292" mass="32521">MRTGMLNWRNYRYGKWALLLGLFSIALYVSQGASPAQPPNGGTWQGYVLGTIGALLILWLSVLGVRKRSYSSSAGTVQGWTSAHIYLGSVLLAVATLHCAAQFGWNVHTLAYVLMCLVIFSGFYGLYVYVHLPDRVASNIVDRDRAAWLEELGKLDQRIRDVAAGSDAQLQGMVLSALELTRLGGNLFQQLRANDRSLVQEPGGGKPVSNAEQSVLIETLSRRIPDARKQSEAETLSELLSLFGRRQVILHLLRRDIRLKGLLKLWLYFHVPLTFALLAALLVHILSVFIYW</sequence>
<evidence type="ECO:0000256" key="1">
    <source>
        <dbReference type="SAM" id="Phobius"/>
    </source>
</evidence>
<dbReference type="Proteomes" id="UP000235005">
    <property type="component" value="Unassembled WGS sequence"/>
</dbReference>
<name>A0A2N5X2E9_9GAMM</name>
<keyword evidence="1" id="KW-0472">Membrane</keyword>
<evidence type="ECO:0000313" key="2">
    <source>
        <dbReference type="EMBL" id="PLW68630.1"/>
    </source>
</evidence>
<organism evidence="2 3">
    <name type="scientific">Pseudohalioglobus lutimaris</name>
    <dbReference type="NCBI Taxonomy" id="1737061"/>
    <lineage>
        <taxon>Bacteria</taxon>
        <taxon>Pseudomonadati</taxon>
        <taxon>Pseudomonadota</taxon>
        <taxon>Gammaproteobacteria</taxon>
        <taxon>Cellvibrionales</taxon>
        <taxon>Halieaceae</taxon>
        <taxon>Pseudohalioglobus</taxon>
    </lineage>
</organism>
<gene>
    <name evidence="2" type="ORF">C0039_11485</name>
</gene>
<reference evidence="2 3" key="1">
    <citation type="submission" date="2018-01" db="EMBL/GenBank/DDBJ databases">
        <title>The draft genome sequence of Halioglobus lutimaris HF004.</title>
        <authorList>
            <person name="Du Z.-J."/>
            <person name="Shi M.-J."/>
        </authorList>
    </citation>
    <scope>NUCLEOTIDE SEQUENCE [LARGE SCALE GENOMIC DNA]</scope>
    <source>
        <strain evidence="2 3">HF004</strain>
    </source>
</reference>
<dbReference type="RefSeq" id="WP_101518122.1">
    <property type="nucleotide sequence ID" value="NZ_PKUS01000012.1"/>
</dbReference>
<keyword evidence="1" id="KW-0812">Transmembrane</keyword>
<keyword evidence="3" id="KW-1185">Reference proteome</keyword>